<dbReference type="Proteomes" id="UP001085076">
    <property type="component" value="Miscellaneous, Linkage group lg09"/>
</dbReference>
<keyword evidence="6" id="KW-1185">Reference proteome</keyword>
<evidence type="ECO:0000256" key="1">
    <source>
        <dbReference type="SAM" id="MobiDB-lite"/>
    </source>
</evidence>
<reference evidence="5" key="2">
    <citation type="journal article" date="2022" name="Hortic Res">
        <title>The genome of Dioscorea zingiberensis sheds light on the biosynthesis, origin and evolution of the medicinally important diosgenin saponins.</title>
        <authorList>
            <person name="Li Y."/>
            <person name="Tan C."/>
            <person name="Li Z."/>
            <person name="Guo J."/>
            <person name="Li S."/>
            <person name="Chen X."/>
            <person name="Wang C."/>
            <person name="Dai X."/>
            <person name="Yang H."/>
            <person name="Song W."/>
            <person name="Hou L."/>
            <person name="Xu J."/>
            <person name="Tong Z."/>
            <person name="Xu A."/>
            <person name="Yuan X."/>
            <person name="Wang W."/>
            <person name="Yang Q."/>
            <person name="Chen L."/>
            <person name="Sun Z."/>
            <person name="Wang K."/>
            <person name="Pan B."/>
            <person name="Chen J."/>
            <person name="Bao Y."/>
            <person name="Liu F."/>
            <person name="Qi X."/>
            <person name="Gang D.R."/>
            <person name="Wen J."/>
            <person name="Li J."/>
        </authorList>
    </citation>
    <scope>NUCLEOTIDE SEQUENCE</scope>
    <source>
        <strain evidence="5">Dzin_1.0</strain>
    </source>
</reference>
<dbReference type="Gene3D" id="3.40.50.1820">
    <property type="entry name" value="alpha/beta hydrolase"/>
    <property type="match status" value="1"/>
</dbReference>
<dbReference type="PANTHER" id="PTHR46398:SF4">
    <property type="entry name" value="ALPHA_BETA-HYDROLASES SUPERFAMILY PROTEIN"/>
    <property type="match status" value="1"/>
</dbReference>
<dbReference type="CDD" id="cd00519">
    <property type="entry name" value="Lipase_3"/>
    <property type="match status" value="1"/>
</dbReference>
<dbReference type="InterPro" id="IPR002921">
    <property type="entry name" value="Fungal_lipase-type"/>
</dbReference>
<dbReference type="Pfam" id="PF03893">
    <property type="entry name" value="Lipase3_N"/>
    <property type="match status" value="1"/>
</dbReference>
<protein>
    <recommendedName>
        <fullName evidence="7">Calmodulin-binding heat-shock protein</fullName>
    </recommendedName>
</protein>
<dbReference type="AlphaFoldDB" id="A0A9D5BZD5"/>
<dbReference type="OrthoDB" id="438440at2759"/>
<dbReference type="InterPro" id="IPR005592">
    <property type="entry name" value="Mono/diacylglycerol_lipase_N"/>
</dbReference>
<dbReference type="SUPFAM" id="SSF53474">
    <property type="entry name" value="alpha/beta-Hydrolases"/>
    <property type="match status" value="1"/>
</dbReference>
<dbReference type="EMBL" id="JAGGNH010000009">
    <property type="protein sequence ID" value="KAJ0963786.1"/>
    <property type="molecule type" value="Genomic_DNA"/>
</dbReference>
<proteinExistence type="predicted"/>
<sequence>MSLACGLPLLECVYCLACARWAWKRCLHSAGHDSESWGLASAVEFEPVPRLCRYILAVYEDDLSNPLWAPPGGYRMTPRWVITKKNYEDTHGRAPPYFIYLDHDHSDIVLAVRGLNMAKESDYAVLLDNRLGKRNIDGGYVHNGLLKAAACVLDKECDVLKELLGMYPSYTLTFTGHSLGAGVAAMLAMVVVQNRDRLGNVDRKRVRCYAMAPARCMSLNLAVRYADVINSVVLQDDFLPRTATPLEDIFKSVFCLPCLLCLRCMKDTCIPEHVKLRDPRRLYAPGRLYHIVERKVCRFRRYPPVVKTAVPIDGRFEHIVLSCNATSDHAIIWIEREAQRALDLMLEKERIMELPATQRMQRQQTLAREHSEEHKAALRLAVTLSVPDAYSPSVYGTFDENLSRVDGEGSPPPSTTRSRMSWDELIERIFEKDDSGQMVPRKSPPPSART</sequence>
<evidence type="ECO:0000259" key="4">
    <source>
        <dbReference type="Pfam" id="PF03893"/>
    </source>
</evidence>
<evidence type="ECO:0000313" key="6">
    <source>
        <dbReference type="Proteomes" id="UP001085076"/>
    </source>
</evidence>
<dbReference type="GO" id="GO:0016042">
    <property type="term" value="P:lipid catabolic process"/>
    <property type="evidence" value="ECO:0007669"/>
    <property type="project" value="InterPro"/>
</dbReference>
<dbReference type="InterPro" id="IPR029058">
    <property type="entry name" value="AB_hydrolase_fold"/>
</dbReference>
<feature type="chain" id="PRO_5039549053" description="Calmodulin-binding heat-shock protein" evidence="2">
    <location>
        <begin position="20"/>
        <end position="450"/>
    </location>
</feature>
<feature type="region of interest" description="Disordered" evidence="1">
    <location>
        <begin position="402"/>
        <end position="421"/>
    </location>
</feature>
<evidence type="ECO:0000313" key="5">
    <source>
        <dbReference type="EMBL" id="KAJ0963786.1"/>
    </source>
</evidence>
<organism evidence="5 6">
    <name type="scientific">Dioscorea zingiberensis</name>
    <dbReference type="NCBI Taxonomy" id="325984"/>
    <lineage>
        <taxon>Eukaryota</taxon>
        <taxon>Viridiplantae</taxon>
        <taxon>Streptophyta</taxon>
        <taxon>Embryophyta</taxon>
        <taxon>Tracheophyta</taxon>
        <taxon>Spermatophyta</taxon>
        <taxon>Magnoliopsida</taxon>
        <taxon>Liliopsida</taxon>
        <taxon>Dioscoreales</taxon>
        <taxon>Dioscoreaceae</taxon>
        <taxon>Dioscorea</taxon>
    </lineage>
</organism>
<reference evidence="5" key="1">
    <citation type="submission" date="2021-03" db="EMBL/GenBank/DDBJ databases">
        <authorList>
            <person name="Li Z."/>
            <person name="Yang C."/>
        </authorList>
    </citation>
    <scope>NUCLEOTIDE SEQUENCE</scope>
    <source>
        <strain evidence="5">Dzin_1.0</strain>
        <tissue evidence="5">Leaf</tissue>
    </source>
</reference>
<feature type="domain" description="Fungal lipase-type" evidence="3">
    <location>
        <begin position="109"/>
        <end position="244"/>
    </location>
</feature>
<gene>
    <name evidence="5" type="ORF">J5N97_028908</name>
</gene>
<keyword evidence="2" id="KW-0732">Signal</keyword>
<dbReference type="Pfam" id="PF01764">
    <property type="entry name" value="Lipase_3"/>
    <property type="match status" value="1"/>
</dbReference>
<evidence type="ECO:0000256" key="2">
    <source>
        <dbReference type="SAM" id="SignalP"/>
    </source>
</evidence>
<comment type="caution">
    <text evidence="5">The sequence shown here is derived from an EMBL/GenBank/DDBJ whole genome shotgun (WGS) entry which is preliminary data.</text>
</comment>
<dbReference type="PANTHER" id="PTHR46398">
    <property type="entry name" value="ALPHA/BETA-HYDROLASES SUPERFAMILY PROTEIN"/>
    <property type="match status" value="1"/>
</dbReference>
<accession>A0A9D5BZD5</accession>
<evidence type="ECO:0008006" key="7">
    <source>
        <dbReference type="Google" id="ProtNLM"/>
    </source>
</evidence>
<name>A0A9D5BZD5_9LILI</name>
<feature type="domain" description="Mono-/di-acylglycerol lipase N-terminal" evidence="4">
    <location>
        <begin position="9"/>
        <end position="74"/>
    </location>
</feature>
<feature type="region of interest" description="Disordered" evidence="1">
    <location>
        <begin position="430"/>
        <end position="450"/>
    </location>
</feature>
<evidence type="ECO:0000259" key="3">
    <source>
        <dbReference type="Pfam" id="PF01764"/>
    </source>
</evidence>
<feature type="signal peptide" evidence="2">
    <location>
        <begin position="1"/>
        <end position="19"/>
    </location>
</feature>